<comment type="caution">
    <text evidence="1">The sequence shown here is derived from an EMBL/GenBank/DDBJ whole genome shotgun (WGS) entry which is preliminary data.</text>
</comment>
<gene>
    <name evidence="1" type="ORF">ATK86_0017</name>
</gene>
<organism evidence="1 2">
    <name type="scientific">Nocardia fluminea</name>
    <dbReference type="NCBI Taxonomy" id="134984"/>
    <lineage>
        <taxon>Bacteria</taxon>
        <taxon>Bacillati</taxon>
        <taxon>Actinomycetota</taxon>
        <taxon>Actinomycetes</taxon>
        <taxon>Mycobacteriales</taxon>
        <taxon>Nocardiaceae</taxon>
        <taxon>Nocardia</taxon>
    </lineage>
</organism>
<dbReference type="OrthoDB" id="3237545at2"/>
<proteinExistence type="predicted"/>
<dbReference type="AlphaFoldDB" id="A0A2N3WVX1"/>
<keyword evidence="1" id="KW-0418">Kinase</keyword>
<dbReference type="Pfam" id="PF13238">
    <property type="entry name" value="AAA_18"/>
    <property type="match status" value="1"/>
</dbReference>
<sequence length="179" mass="19784">MHVDDLVSRVERSTPRLGATRLVAVDGPGGAGKSTLAAQLATACGATLIHTDDFASWDNQLDWWSRLEEQVLSPIARGQVGRYQRYDWDARALAEWHEVTPPAVLILEGVSAARAAVRDRLSLSVWVQTPPEVRLARGLHRDGVDSLPLWQRWMADEDLHFAADRTSEHADVIISGQTS</sequence>
<protein>
    <submittedName>
        <fullName evidence="1">Uridine kinase</fullName>
    </submittedName>
</protein>
<dbReference type="SUPFAM" id="SSF52540">
    <property type="entry name" value="P-loop containing nucleoside triphosphate hydrolases"/>
    <property type="match status" value="1"/>
</dbReference>
<dbReference type="EMBL" id="PJMW01000001">
    <property type="protein sequence ID" value="PKV98012.1"/>
    <property type="molecule type" value="Genomic_DNA"/>
</dbReference>
<evidence type="ECO:0000313" key="1">
    <source>
        <dbReference type="EMBL" id="PKV98012.1"/>
    </source>
</evidence>
<dbReference type="GO" id="GO:0016301">
    <property type="term" value="F:kinase activity"/>
    <property type="evidence" value="ECO:0007669"/>
    <property type="project" value="UniProtKB-KW"/>
</dbReference>
<name>A0A2N3WVX1_9NOCA</name>
<dbReference type="Proteomes" id="UP000233766">
    <property type="component" value="Unassembled WGS sequence"/>
</dbReference>
<evidence type="ECO:0000313" key="2">
    <source>
        <dbReference type="Proteomes" id="UP000233766"/>
    </source>
</evidence>
<reference evidence="1 2" key="1">
    <citation type="submission" date="2017-12" db="EMBL/GenBank/DDBJ databases">
        <title>Sequencing the genomes of 1000 Actinobacteria strains.</title>
        <authorList>
            <person name="Klenk H.-P."/>
        </authorList>
    </citation>
    <scope>NUCLEOTIDE SEQUENCE [LARGE SCALE GENOMIC DNA]</scope>
    <source>
        <strain evidence="1 2">DSM 44489</strain>
    </source>
</reference>
<accession>A0A2N3WVX1</accession>
<dbReference type="GO" id="GO:0005524">
    <property type="term" value="F:ATP binding"/>
    <property type="evidence" value="ECO:0007669"/>
    <property type="project" value="InterPro"/>
</dbReference>
<keyword evidence="2" id="KW-1185">Reference proteome</keyword>
<dbReference type="InterPro" id="IPR027417">
    <property type="entry name" value="P-loop_NTPase"/>
</dbReference>
<keyword evidence="1" id="KW-0808">Transferase</keyword>
<dbReference type="Gene3D" id="3.40.50.300">
    <property type="entry name" value="P-loop containing nucleotide triphosphate hydrolases"/>
    <property type="match status" value="1"/>
</dbReference>